<evidence type="ECO:0000259" key="1">
    <source>
        <dbReference type="Pfam" id="PF24924"/>
    </source>
</evidence>
<protein>
    <recommendedName>
        <fullName evidence="1">DUF7745 domain-containing protein</fullName>
    </recommendedName>
</protein>
<comment type="caution">
    <text evidence="2">The sequence shown here is derived from an EMBL/GenBank/DDBJ whole genome shotgun (WGS) entry which is preliminary data.</text>
</comment>
<reference evidence="2" key="1">
    <citation type="submission" date="2018-05" db="EMBL/GenBank/DDBJ databases">
        <title>Draft genome of Mucuna pruriens seed.</title>
        <authorList>
            <person name="Nnadi N.E."/>
            <person name="Vos R."/>
            <person name="Hasami M.H."/>
            <person name="Devisetty U.K."/>
            <person name="Aguiy J.C."/>
        </authorList>
    </citation>
    <scope>NUCLEOTIDE SEQUENCE [LARGE SCALE GENOMIC DNA]</scope>
    <source>
        <strain evidence="2">JCA_2017</strain>
    </source>
</reference>
<proteinExistence type="predicted"/>
<dbReference type="PANTHER" id="PTHR48154:SF1">
    <property type="entry name" value="PROTEIN, PUTATIVE-RELATED"/>
    <property type="match status" value="1"/>
</dbReference>
<sequence length="97" mass="11312">MTVHLFHNKRRMAYPMKDFKWSWIKTMSKHTRPSYPKWDEREDIIIKCGGFPNVPLMGNQGGINYNPELVPRQAGHPMILPPLKEATTPFVIYGMRA</sequence>
<evidence type="ECO:0000313" key="2">
    <source>
        <dbReference type="EMBL" id="RDY01718.1"/>
    </source>
</evidence>
<accession>A0A371HG10</accession>
<dbReference type="Proteomes" id="UP000257109">
    <property type="component" value="Unassembled WGS sequence"/>
</dbReference>
<organism evidence="2 3">
    <name type="scientific">Mucuna pruriens</name>
    <name type="common">Velvet bean</name>
    <name type="synonym">Dolichos pruriens</name>
    <dbReference type="NCBI Taxonomy" id="157652"/>
    <lineage>
        <taxon>Eukaryota</taxon>
        <taxon>Viridiplantae</taxon>
        <taxon>Streptophyta</taxon>
        <taxon>Embryophyta</taxon>
        <taxon>Tracheophyta</taxon>
        <taxon>Spermatophyta</taxon>
        <taxon>Magnoliopsida</taxon>
        <taxon>eudicotyledons</taxon>
        <taxon>Gunneridae</taxon>
        <taxon>Pentapetalae</taxon>
        <taxon>rosids</taxon>
        <taxon>fabids</taxon>
        <taxon>Fabales</taxon>
        <taxon>Fabaceae</taxon>
        <taxon>Papilionoideae</taxon>
        <taxon>50 kb inversion clade</taxon>
        <taxon>NPAAA clade</taxon>
        <taxon>indigoferoid/millettioid clade</taxon>
        <taxon>Phaseoleae</taxon>
        <taxon>Mucuna</taxon>
    </lineage>
</organism>
<keyword evidence="3" id="KW-1185">Reference proteome</keyword>
<feature type="domain" description="DUF7745" evidence="1">
    <location>
        <begin position="4"/>
        <end position="93"/>
    </location>
</feature>
<dbReference type="Pfam" id="PF24924">
    <property type="entry name" value="DUF7745"/>
    <property type="match status" value="1"/>
</dbReference>
<name>A0A371HG10_MUCPR</name>
<dbReference type="PANTHER" id="PTHR48154">
    <property type="entry name" value="PROTEIN, PUTATIVE-RELATED"/>
    <property type="match status" value="1"/>
</dbReference>
<evidence type="ECO:0000313" key="3">
    <source>
        <dbReference type="Proteomes" id="UP000257109"/>
    </source>
</evidence>
<feature type="non-terminal residue" evidence="2">
    <location>
        <position position="1"/>
    </location>
</feature>
<dbReference type="EMBL" id="QJKJ01002702">
    <property type="protein sequence ID" value="RDY01718.1"/>
    <property type="molecule type" value="Genomic_DNA"/>
</dbReference>
<dbReference type="InterPro" id="IPR056647">
    <property type="entry name" value="DUF7745"/>
</dbReference>
<dbReference type="OrthoDB" id="1739044at2759"/>
<gene>
    <name evidence="2" type="ORF">CR513_14910</name>
</gene>
<dbReference type="AlphaFoldDB" id="A0A371HG10"/>